<evidence type="ECO:0000313" key="3">
    <source>
        <dbReference type="Proteomes" id="UP000275232"/>
    </source>
</evidence>
<dbReference type="EMBL" id="RPFZ01000001">
    <property type="protein sequence ID" value="RPF71995.1"/>
    <property type="molecule type" value="Genomic_DNA"/>
</dbReference>
<keyword evidence="1" id="KW-0732">Signal</keyword>
<feature type="signal peptide" evidence="1">
    <location>
        <begin position="1"/>
        <end position="19"/>
    </location>
</feature>
<name>A0A3N5DMB4_9SPHN</name>
<dbReference type="RefSeq" id="WP_123880975.1">
    <property type="nucleotide sequence ID" value="NZ_RPFZ01000001.1"/>
</dbReference>
<keyword evidence="3" id="KW-1185">Reference proteome</keyword>
<dbReference type="AlphaFoldDB" id="A0A3N5DMB4"/>
<evidence type="ECO:0000313" key="2">
    <source>
        <dbReference type="EMBL" id="RPF71995.1"/>
    </source>
</evidence>
<dbReference type="OrthoDB" id="7390991at2"/>
<evidence type="ECO:0000256" key="1">
    <source>
        <dbReference type="SAM" id="SignalP"/>
    </source>
</evidence>
<gene>
    <name evidence="2" type="ORF">EG799_10510</name>
</gene>
<dbReference type="Proteomes" id="UP000275232">
    <property type="component" value="Unassembled WGS sequence"/>
</dbReference>
<organism evidence="2 3">
    <name type="scientific">Aurantiacibacter spongiae</name>
    <dbReference type="NCBI Taxonomy" id="2488860"/>
    <lineage>
        <taxon>Bacteria</taxon>
        <taxon>Pseudomonadati</taxon>
        <taxon>Pseudomonadota</taxon>
        <taxon>Alphaproteobacteria</taxon>
        <taxon>Sphingomonadales</taxon>
        <taxon>Erythrobacteraceae</taxon>
        <taxon>Aurantiacibacter</taxon>
    </lineage>
</organism>
<accession>A0A3N5DMB4</accession>
<protein>
    <submittedName>
        <fullName evidence="2">Uncharacterized protein</fullName>
    </submittedName>
</protein>
<proteinExistence type="predicted"/>
<reference evidence="2 3" key="1">
    <citation type="submission" date="2018-11" db="EMBL/GenBank/DDBJ databases">
        <title>Erythrobacter spongiae sp. nov., isolated from a marine sponge.</title>
        <authorList>
            <person name="Zhuang L."/>
            <person name="Luo L."/>
        </authorList>
    </citation>
    <scope>NUCLEOTIDE SEQUENCE [LARGE SCALE GENOMIC DNA]</scope>
    <source>
        <strain evidence="2 3">HN-E23</strain>
    </source>
</reference>
<feature type="chain" id="PRO_5018138546" evidence="1">
    <location>
        <begin position="20"/>
        <end position="187"/>
    </location>
</feature>
<comment type="caution">
    <text evidence="2">The sequence shown here is derived from an EMBL/GenBank/DDBJ whole genome shotgun (WGS) entry which is preliminary data.</text>
</comment>
<sequence>MKALLVAVAALAWPACAWAQAERSDEEWRAWQPDPAEIALVDVAGGTRPDEADDFDKYFYFHRADTGFAQALTDIRECDARARGFWRVASAAASNDENFSTPYGLVGGAAQALIFGPAQDRLARRATLRRCMFFKGYGRYGVGKDMWESFNFARDGGDLGEEAMQRMLAQQARLASGPQPAGAELGL</sequence>